<proteinExistence type="predicted"/>
<reference evidence="2" key="1">
    <citation type="submission" date="2021-04" db="EMBL/GenBank/DDBJ databases">
        <authorList>
            <person name="Tunstrom K."/>
        </authorList>
    </citation>
    <scope>NUCLEOTIDE SEQUENCE</scope>
</reference>
<evidence type="ECO:0000313" key="2">
    <source>
        <dbReference type="EMBL" id="CAG5046559.1"/>
    </source>
</evidence>
<feature type="compositionally biased region" description="Polar residues" evidence="1">
    <location>
        <begin position="150"/>
        <end position="174"/>
    </location>
</feature>
<feature type="compositionally biased region" description="Low complexity" evidence="1">
    <location>
        <begin position="124"/>
        <end position="143"/>
    </location>
</feature>
<feature type="compositionally biased region" description="Basic residues" evidence="1">
    <location>
        <begin position="1"/>
        <end position="10"/>
    </location>
</feature>
<dbReference type="OrthoDB" id="7458383at2759"/>
<protein>
    <submittedName>
        <fullName evidence="2">(apollo) hypothetical protein</fullName>
    </submittedName>
</protein>
<evidence type="ECO:0000313" key="3">
    <source>
        <dbReference type="Proteomes" id="UP000691718"/>
    </source>
</evidence>
<evidence type="ECO:0000256" key="1">
    <source>
        <dbReference type="SAM" id="MobiDB-lite"/>
    </source>
</evidence>
<dbReference type="EMBL" id="CAJQZP010001441">
    <property type="protein sequence ID" value="CAG5046559.1"/>
    <property type="molecule type" value="Genomic_DNA"/>
</dbReference>
<comment type="caution">
    <text evidence="2">The sequence shown here is derived from an EMBL/GenBank/DDBJ whole genome shotgun (WGS) entry which is preliminary data.</text>
</comment>
<organism evidence="2 3">
    <name type="scientific">Parnassius apollo</name>
    <name type="common">Apollo butterfly</name>
    <name type="synonym">Papilio apollo</name>
    <dbReference type="NCBI Taxonomy" id="110799"/>
    <lineage>
        <taxon>Eukaryota</taxon>
        <taxon>Metazoa</taxon>
        <taxon>Ecdysozoa</taxon>
        <taxon>Arthropoda</taxon>
        <taxon>Hexapoda</taxon>
        <taxon>Insecta</taxon>
        <taxon>Pterygota</taxon>
        <taxon>Neoptera</taxon>
        <taxon>Endopterygota</taxon>
        <taxon>Lepidoptera</taxon>
        <taxon>Glossata</taxon>
        <taxon>Ditrysia</taxon>
        <taxon>Papilionoidea</taxon>
        <taxon>Papilionidae</taxon>
        <taxon>Parnassiinae</taxon>
        <taxon>Parnassini</taxon>
        <taxon>Parnassius</taxon>
        <taxon>Parnassius</taxon>
    </lineage>
</organism>
<sequence>MATKTRSKNHQGKENDELSSLKPVSANNKWSQNDDNKAAKEQTASSITSPSTIINPVLQEINVNNTLSTSSNVESMTQSNQTKYYIPPLHSDESDFDDSDCDPHFIPGSTSKAPSLLRSGATKSSGSSSSSISSSSSSSSSSSDQEAENALSSVASTSRSAIQTATESNVPSEVQHNRKGKKRVRNVLNWKTKIAKTLRNTGKAYQSATNKPVPARKMGPTCGEKCSYDRRQNWSGEIINALLKLDEMYTYVDLSENFAKLKKVYG</sequence>
<dbReference type="AlphaFoldDB" id="A0A8S3XYW5"/>
<keyword evidence="3" id="KW-1185">Reference proteome</keyword>
<feature type="region of interest" description="Disordered" evidence="1">
    <location>
        <begin position="1"/>
        <end position="54"/>
    </location>
</feature>
<gene>
    <name evidence="2" type="ORF">PAPOLLO_LOCUS23628</name>
</gene>
<dbReference type="Proteomes" id="UP000691718">
    <property type="component" value="Unassembled WGS sequence"/>
</dbReference>
<accession>A0A8S3XYW5</accession>
<feature type="compositionally biased region" description="Low complexity" evidence="1">
    <location>
        <begin position="43"/>
        <end position="54"/>
    </location>
</feature>
<feature type="region of interest" description="Disordered" evidence="1">
    <location>
        <begin position="85"/>
        <end position="182"/>
    </location>
</feature>
<name>A0A8S3XYW5_PARAO</name>